<keyword evidence="2" id="KW-1185">Reference proteome</keyword>
<accession>A0A0N9I858</accession>
<organism evidence="1 2">
    <name type="scientific">Kibdelosporangium phytohabitans</name>
    <dbReference type="NCBI Taxonomy" id="860235"/>
    <lineage>
        <taxon>Bacteria</taxon>
        <taxon>Bacillati</taxon>
        <taxon>Actinomycetota</taxon>
        <taxon>Actinomycetes</taxon>
        <taxon>Pseudonocardiales</taxon>
        <taxon>Pseudonocardiaceae</taxon>
        <taxon>Kibdelosporangium</taxon>
    </lineage>
</organism>
<reference evidence="1 2" key="1">
    <citation type="submission" date="2015-07" db="EMBL/GenBank/DDBJ databases">
        <title>Genome sequencing of Kibdelosporangium phytohabitans.</title>
        <authorList>
            <person name="Qin S."/>
            <person name="Xing K."/>
        </authorList>
    </citation>
    <scope>NUCLEOTIDE SEQUENCE [LARGE SCALE GENOMIC DNA]</scope>
    <source>
        <strain evidence="1 2">KLBMP1111</strain>
    </source>
</reference>
<dbReference type="EMBL" id="CP012752">
    <property type="protein sequence ID" value="ALG12475.1"/>
    <property type="molecule type" value="Genomic_DNA"/>
</dbReference>
<name>A0A0N9I858_9PSEU</name>
<dbReference type="Proteomes" id="UP000063699">
    <property type="component" value="Chromosome"/>
</dbReference>
<dbReference type="KEGG" id="kphy:AOZ06_41445"/>
<dbReference type="AlphaFoldDB" id="A0A0N9I858"/>
<evidence type="ECO:0000313" key="1">
    <source>
        <dbReference type="EMBL" id="ALG12475.1"/>
    </source>
</evidence>
<protein>
    <submittedName>
        <fullName evidence="1">Uncharacterized protein</fullName>
    </submittedName>
</protein>
<evidence type="ECO:0000313" key="2">
    <source>
        <dbReference type="Proteomes" id="UP000063699"/>
    </source>
</evidence>
<gene>
    <name evidence="1" type="ORF">AOZ06_41445</name>
</gene>
<sequence>MQSDGELRDLEQPADELPRRVRQVEREVGQRVQQFHVRFARSARFCLVGRVELGNLSQRAGLLCFQVVVGAT</sequence>
<proteinExistence type="predicted"/>